<evidence type="ECO:0000313" key="5">
    <source>
        <dbReference type="RefSeq" id="XP_030517959.1"/>
    </source>
</evidence>
<dbReference type="GO" id="GO:0019005">
    <property type="term" value="C:SCF ubiquitin ligase complex"/>
    <property type="evidence" value="ECO:0007669"/>
    <property type="project" value="TreeGrafter"/>
</dbReference>
<reference evidence="5" key="1">
    <citation type="submission" date="2025-08" db="UniProtKB">
        <authorList>
            <consortium name="RefSeq"/>
        </authorList>
    </citation>
    <scope>IDENTIFICATION</scope>
    <source>
        <tissue evidence="5">Leaf</tissue>
    </source>
</reference>
<dbReference type="InterPro" id="IPR001810">
    <property type="entry name" value="F-box_dom"/>
</dbReference>
<protein>
    <submittedName>
        <fullName evidence="5">LOW QUALITY PROTEIN: F-box/LRR-repeat protein 10-like</fullName>
    </submittedName>
</protein>
<evidence type="ECO:0000259" key="2">
    <source>
        <dbReference type="Pfam" id="PF00646"/>
    </source>
</evidence>
<dbReference type="PANTHER" id="PTHR13318:SF86">
    <property type="entry name" value="F-BOX_LRR-REPEAT PROTEIN 10"/>
    <property type="match status" value="1"/>
</dbReference>
<dbReference type="InterPro" id="IPR036047">
    <property type="entry name" value="F-box-like_dom_sf"/>
</dbReference>
<dbReference type="KEGG" id="rarg:115731438"/>
<evidence type="ECO:0000256" key="1">
    <source>
        <dbReference type="SAM" id="MobiDB-lite"/>
    </source>
</evidence>
<dbReference type="SUPFAM" id="SSF81383">
    <property type="entry name" value="F-box domain"/>
    <property type="match status" value="1"/>
</dbReference>
<proteinExistence type="predicted"/>
<accession>A0A8B8N7P3</accession>
<dbReference type="SMART" id="SM00367">
    <property type="entry name" value="LRR_CC"/>
    <property type="match status" value="6"/>
</dbReference>
<feature type="domain" description="F-box/LRR-repeat protein 15-like leucin rich repeat" evidence="3">
    <location>
        <begin position="60"/>
        <end position="592"/>
    </location>
</feature>
<name>A0A8B8N7P3_9MYRT</name>
<dbReference type="InterPro" id="IPR032675">
    <property type="entry name" value="LRR_dom_sf"/>
</dbReference>
<dbReference type="Proteomes" id="UP000827889">
    <property type="component" value="Chromosome 11"/>
</dbReference>
<dbReference type="SUPFAM" id="SSF52047">
    <property type="entry name" value="RNI-like"/>
    <property type="match status" value="2"/>
</dbReference>
<dbReference type="RefSeq" id="XP_030517959.1">
    <property type="nucleotide sequence ID" value="XM_030662099.2"/>
</dbReference>
<organism evidence="4 5">
    <name type="scientific">Rhodamnia argentea</name>
    <dbReference type="NCBI Taxonomy" id="178133"/>
    <lineage>
        <taxon>Eukaryota</taxon>
        <taxon>Viridiplantae</taxon>
        <taxon>Streptophyta</taxon>
        <taxon>Embryophyta</taxon>
        <taxon>Tracheophyta</taxon>
        <taxon>Spermatophyta</taxon>
        <taxon>Magnoliopsida</taxon>
        <taxon>eudicotyledons</taxon>
        <taxon>Gunneridae</taxon>
        <taxon>Pentapetalae</taxon>
        <taxon>rosids</taxon>
        <taxon>malvids</taxon>
        <taxon>Myrtales</taxon>
        <taxon>Myrtaceae</taxon>
        <taxon>Myrtoideae</taxon>
        <taxon>Myrteae</taxon>
        <taxon>Australasian group</taxon>
        <taxon>Rhodamnia</taxon>
    </lineage>
</organism>
<dbReference type="OrthoDB" id="2585512at2759"/>
<feature type="compositionally biased region" description="Acidic residues" evidence="1">
    <location>
        <begin position="622"/>
        <end position="650"/>
    </location>
</feature>
<dbReference type="Gene3D" id="3.80.10.10">
    <property type="entry name" value="Ribonuclease Inhibitor"/>
    <property type="match status" value="2"/>
</dbReference>
<sequence>MEEAGEEEASMVGLDQLPSVLLATIMVKLDVSSICSVGSTCKTFRHCASHVLSFIPAIHLLEIAPSIELLRPLLPPNPLMRSLKMDCDTRLNDSAIRLLVRPSLHELHLHNCADFSGKLLSEIGSQCGDLKSLYLGSVAENRGRALHVSDLEELLSGCTQLEALFLMFDVSIFIRHNFARAWALASTKLTSLEIGYISSVMITELLHPNLEQPHIQPSVLPRIQKLSLSVDYITDAMVGTISRGLLSLTHLDLPDAPIIEPRLTFDLTNSGLQQINQHGKLRHLSLVRSQEFLVTYFKRVNDLGILLMADSCANMESIYLGGFCRVTDTGFRTILHSCSSLCKLRVAHGTLLTNLVFHDIRATSLSLTHVSLRWCNLLTNLGVKNLVSNVDLRVLDLRDCKSLGDEALRAIGTLPKLKILQLDGSDITDMGLSYLRWRVIASLTSLSLRGCKRLTDKGISLLFEGSSKYELQELDLSNIPSISDDGIFSLARARLPIVELRLRQCPLIGDTSIMALASMQAREEGWQGSRLRLLDLHNCGGITQLSFRWLKRPYFPRLRWLGLTGSVNRDMVDALARSRPFLHVACHGEELGADPSNRLDDSYMREYEDLDEFEQWLLGGEDSGDDDDDDDVDDEDVPMEVAEFDAEMEE</sequence>
<dbReference type="PANTHER" id="PTHR13318">
    <property type="entry name" value="PARTNER OF PAIRED, ISOFORM B-RELATED"/>
    <property type="match status" value="1"/>
</dbReference>
<dbReference type="FunFam" id="3.80.10.10:FF:000494">
    <property type="entry name" value="F-box/LRR-repeat protein 10 isoform A"/>
    <property type="match status" value="1"/>
</dbReference>
<feature type="region of interest" description="Disordered" evidence="1">
    <location>
        <begin position="618"/>
        <end position="650"/>
    </location>
</feature>
<evidence type="ECO:0000259" key="3">
    <source>
        <dbReference type="Pfam" id="PF25372"/>
    </source>
</evidence>
<dbReference type="GeneID" id="115731438"/>
<dbReference type="GO" id="GO:0031146">
    <property type="term" value="P:SCF-dependent proteasomal ubiquitin-dependent protein catabolic process"/>
    <property type="evidence" value="ECO:0007669"/>
    <property type="project" value="TreeGrafter"/>
</dbReference>
<keyword evidence="4" id="KW-1185">Reference proteome</keyword>
<dbReference type="Pfam" id="PF00646">
    <property type="entry name" value="F-box"/>
    <property type="match status" value="1"/>
</dbReference>
<dbReference type="AlphaFoldDB" id="A0A8B8N7P3"/>
<gene>
    <name evidence="5" type="primary">LOC115731438</name>
</gene>
<dbReference type="InterPro" id="IPR057207">
    <property type="entry name" value="FBXL15_LRR"/>
</dbReference>
<feature type="domain" description="F-box" evidence="2">
    <location>
        <begin position="14"/>
        <end position="51"/>
    </location>
</feature>
<dbReference type="InterPro" id="IPR006553">
    <property type="entry name" value="Leu-rich_rpt_Cys-con_subtyp"/>
</dbReference>
<evidence type="ECO:0000313" key="4">
    <source>
        <dbReference type="Proteomes" id="UP000827889"/>
    </source>
</evidence>
<dbReference type="Pfam" id="PF25372">
    <property type="entry name" value="DUF7885"/>
    <property type="match status" value="1"/>
</dbReference>